<dbReference type="EMBL" id="SLZQ01000003">
    <property type="protein sequence ID" value="TCS37749.1"/>
    <property type="molecule type" value="Genomic_DNA"/>
</dbReference>
<accession>A0A4R3I1L0</accession>
<evidence type="ECO:0008006" key="3">
    <source>
        <dbReference type="Google" id="ProtNLM"/>
    </source>
</evidence>
<organism evidence="1 2">
    <name type="scientific">Paucimonas lemoignei</name>
    <name type="common">Pseudomonas lemoignei</name>
    <dbReference type="NCBI Taxonomy" id="29443"/>
    <lineage>
        <taxon>Bacteria</taxon>
        <taxon>Pseudomonadati</taxon>
        <taxon>Pseudomonadota</taxon>
        <taxon>Betaproteobacteria</taxon>
        <taxon>Burkholderiales</taxon>
        <taxon>Burkholderiaceae</taxon>
        <taxon>Paucimonas</taxon>
    </lineage>
</organism>
<evidence type="ECO:0000313" key="1">
    <source>
        <dbReference type="EMBL" id="TCS37749.1"/>
    </source>
</evidence>
<proteinExistence type="predicted"/>
<gene>
    <name evidence="1" type="ORF">EDC30_10341</name>
</gene>
<reference evidence="1 2" key="1">
    <citation type="submission" date="2019-03" db="EMBL/GenBank/DDBJ databases">
        <title>Genomic Encyclopedia of Type Strains, Phase IV (KMG-IV): sequencing the most valuable type-strain genomes for metagenomic binning, comparative biology and taxonomic classification.</title>
        <authorList>
            <person name="Goeker M."/>
        </authorList>
    </citation>
    <scope>NUCLEOTIDE SEQUENCE [LARGE SCALE GENOMIC DNA]</scope>
    <source>
        <strain evidence="1 2">DSM 7445</strain>
    </source>
</reference>
<dbReference type="AlphaFoldDB" id="A0A4R3I1L0"/>
<name>A0A4R3I1L0_PAULE</name>
<protein>
    <recommendedName>
        <fullName evidence="3">Heat induced stress protein YflT</fullName>
    </recommendedName>
</protein>
<evidence type="ECO:0000313" key="2">
    <source>
        <dbReference type="Proteomes" id="UP000295382"/>
    </source>
</evidence>
<comment type="caution">
    <text evidence="1">The sequence shown here is derived from an EMBL/GenBank/DDBJ whole genome shotgun (WGS) entry which is preliminary data.</text>
</comment>
<dbReference type="RefSeq" id="WP_132257832.1">
    <property type="nucleotide sequence ID" value="NZ_SLZQ01000003.1"/>
</dbReference>
<keyword evidence="2" id="KW-1185">Reference proteome</keyword>
<sequence length="121" mass="13225">MATTLISIYDHLATADLAREELLASGFPADCIHLDARETEAGPAKGNFTVGDAGKDRENKPGLIFASNNDEVYDRDYANAEYRAEIMLTVDAQDDQQSDKAADILHRHGAIRVDRSSGARM</sequence>
<dbReference type="Proteomes" id="UP000295382">
    <property type="component" value="Unassembled WGS sequence"/>
</dbReference>
<dbReference type="OrthoDB" id="8926607at2"/>